<dbReference type="PANTHER" id="PTHR30589">
    <property type="entry name" value="PROLIPOPROTEIN DIACYLGLYCERYL TRANSFERASE"/>
    <property type="match status" value="1"/>
</dbReference>
<keyword evidence="5 7" id="KW-1133">Transmembrane helix</keyword>
<evidence type="ECO:0000313" key="8">
    <source>
        <dbReference type="EMBL" id="GGD56647.1"/>
    </source>
</evidence>
<comment type="caution">
    <text evidence="8">The sequence shown here is derived from an EMBL/GenBank/DDBJ whole genome shotgun (WGS) entry which is preliminary data.</text>
</comment>
<keyword evidence="2 7" id="KW-1003">Cell membrane</keyword>
<feature type="transmembrane region" description="Helical" evidence="7">
    <location>
        <begin position="72"/>
        <end position="91"/>
    </location>
</feature>
<feature type="transmembrane region" description="Helical" evidence="7">
    <location>
        <begin position="31"/>
        <end position="51"/>
    </location>
</feature>
<feature type="transmembrane region" description="Helical" evidence="7">
    <location>
        <begin position="280"/>
        <end position="299"/>
    </location>
</feature>
<dbReference type="PROSITE" id="PS01311">
    <property type="entry name" value="LGT"/>
    <property type="match status" value="1"/>
</dbReference>
<gene>
    <name evidence="7 8" type="primary">lgt</name>
    <name evidence="8" type="ORF">GCM10010985_08000</name>
</gene>
<name>A0ABQ1R6L4_9BURK</name>
<dbReference type="InterPro" id="IPR001640">
    <property type="entry name" value="Lgt"/>
</dbReference>
<protein>
    <recommendedName>
        <fullName evidence="7">Phosphatidylglycerol--prolipoprotein diacylglyceryl transferase</fullName>
        <ecNumber evidence="7">2.5.1.145</ecNumber>
    </recommendedName>
</protein>
<feature type="transmembrane region" description="Helical" evidence="7">
    <location>
        <begin position="242"/>
        <end position="260"/>
    </location>
</feature>
<comment type="pathway">
    <text evidence="7">Protein modification; lipoprotein biosynthesis (diacylglyceryl transfer).</text>
</comment>
<dbReference type="NCBIfam" id="TIGR00544">
    <property type="entry name" value="lgt"/>
    <property type="match status" value="1"/>
</dbReference>
<dbReference type="PANTHER" id="PTHR30589:SF0">
    <property type="entry name" value="PHOSPHATIDYLGLYCEROL--PROLIPOPROTEIN DIACYLGLYCERYL TRANSFERASE"/>
    <property type="match status" value="1"/>
</dbReference>
<organism evidence="8 9">
    <name type="scientific">Caballeronia grimmiae</name>
    <dbReference type="NCBI Taxonomy" id="1071679"/>
    <lineage>
        <taxon>Bacteria</taxon>
        <taxon>Pseudomonadati</taxon>
        <taxon>Pseudomonadota</taxon>
        <taxon>Betaproteobacteria</taxon>
        <taxon>Burkholderiales</taxon>
        <taxon>Burkholderiaceae</taxon>
        <taxon>Caballeronia</taxon>
    </lineage>
</organism>
<keyword evidence="9" id="KW-1185">Reference proteome</keyword>
<dbReference type="GO" id="GO:0016740">
    <property type="term" value="F:transferase activity"/>
    <property type="evidence" value="ECO:0007669"/>
    <property type="project" value="UniProtKB-KW"/>
</dbReference>
<sequence length="310" mass="35089">MPDFPLCFDFLTMLIHPNFDPVAIHLGPLAVRWYGLMYLVAFISAIVIGRLRLKLPFVANQGWTAKDIDDMLFYGVLGTILGGRLGYVVFYKASYYLSHPLDIFKVWEGGMSFHGGFLGVTLAMVLFAHQRKRTWLQVTDFVAPMVPLGLAAGRLGNFINGELWGRVTDPAAPWAMLFQHSSNDDAVWLAKNPQLDAQWHLSEVFQRYQMLPRHPSQLYEIALEGIVLFILIWTFSRKPRPMGAVSALFLIGYGLARFTVEFAREPDDYLGLLALNLSMGQWLSLPMVIVGIVLMVWAYKRHRRVPANAA</sequence>
<evidence type="ECO:0000256" key="3">
    <source>
        <dbReference type="ARBA" id="ARBA00022679"/>
    </source>
</evidence>
<comment type="similarity">
    <text evidence="1 7">Belongs to the Lgt family.</text>
</comment>
<evidence type="ECO:0000256" key="6">
    <source>
        <dbReference type="ARBA" id="ARBA00023136"/>
    </source>
</evidence>
<accession>A0ABQ1R6L4</accession>
<evidence type="ECO:0000313" key="9">
    <source>
        <dbReference type="Proteomes" id="UP000597138"/>
    </source>
</evidence>
<feature type="binding site" evidence="7">
    <location>
        <position position="154"/>
    </location>
    <ligand>
        <name>a 1,2-diacyl-sn-glycero-3-phospho-(1'-sn-glycerol)</name>
        <dbReference type="ChEBI" id="CHEBI:64716"/>
    </ligand>
</feature>
<keyword evidence="6 7" id="KW-0472">Membrane</keyword>
<comment type="function">
    <text evidence="7">Catalyzes the transfer of the diacylglyceryl group from phosphatidylglycerol to the sulfhydryl group of the N-terminal cysteine of a prolipoprotein, the first step in the formation of mature lipoproteins.</text>
</comment>
<reference evidence="9" key="1">
    <citation type="journal article" date="2019" name="Int. J. Syst. Evol. Microbiol.">
        <title>The Global Catalogue of Microorganisms (GCM) 10K type strain sequencing project: providing services to taxonomists for standard genome sequencing and annotation.</title>
        <authorList>
            <consortium name="The Broad Institute Genomics Platform"/>
            <consortium name="The Broad Institute Genome Sequencing Center for Infectious Disease"/>
            <person name="Wu L."/>
            <person name="Ma J."/>
        </authorList>
    </citation>
    <scope>NUCLEOTIDE SEQUENCE [LARGE SCALE GENOMIC DNA]</scope>
    <source>
        <strain evidence="9">CGMCC 1.11013</strain>
    </source>
</reference>
<comment type="catalytic activity">
    <reaction evidence="7">
        <text>L-cysteinyl-[prolipoprotein] + a 1,2-diacyl-sn-glycero-3-phospho-(1'-sn-glycerol) = an S-1,2-diacyl-sn-glyceryl-L-cysteinyl-[prolipoprotein] + sn-glycerol 1-phosphate + H(+)</text>
        <dbReference type="Rhea" id="RHEA:56712"/>
        <dbReference type="Rhea" id="RHEA-COMP:14679"/>
        <dbReference type="Rhea" id="RHEA-COMP:14680"/>
        <dbReference type="ChEBI" id="CHEBI:15378"/>
        <dbReference type="ChEBI" id="CHEBI:29950"/>
        <dbReference type="ChEBI" id="CHEBI:57685"/>
        <dbReference type="ChEBI" id="CHEBI:64716"/>
        <dbReference type="ChEBI" id="CHEBI:140658"/>
        <dbReference type="EC" id="2.5.1.145"/>
    </reaction>
</comment>
<evidence type="ECO:0000256" key="2">
    <source>
        <dbReference type="ARBA" id="ARBA00022475"/>
    </source>
</evidence>
<evidence type="ECO:0000256" key="1">
    <source>
        <dbReference type="ARBA" id="ARBA00007150"/>
    </source>
</evidence>
<keyword evidence="3 7" id="KW-0808">Transferase</keyword>
<feature type="transmembrane region" description="Helical" evidence="7">
    <location>
        <begin position="111"/>
        <end position="129"/>
    </location>
</feature>
<dbReference type="EC" id="2.5.1.145" evidence="7"/>
<dbReference type="EMBL" id="BMEG01000001">
    <property type="protein sequence ID" value="GGD56647.1"/>
    <property type="molecule type" value="Genomic_DNA"/>
</dbReference>
<evidence type="ECO:0000256" key="4">
    <source>
        <dbReference type="ARBA" id="ARBA00022692"/>
    </source>
</evidence>
<comment type="subcellular location">
    <subcellularLocation>
        <location evidence="7">Cell membrane</location>
        <topology evidence="7">Multi-pass membrane protein</topology>
    </subcellularLocation>
</comment>
<evidence type="ECO:0000256" key="5">
    <source>
        <dbReference type="ARBA" id="ARBA00022989"/>
    </source>
</evidence>
<evidence type="ECO:0000256" key="7">
    <source>
        <dbReference type="HAMAP-Rule" id="MF_01147"/>
    </source>
</evidence>
<keyword evidence="4 7" id="KW-0812">Transmembrane</keyword>
<dbReference type="Proteomes" id="UP000597138">
    <property type="component" value="Unassembled WGS sequence"/>
</dbReference>
<dbReference type="Pfam" id="PF01790">
    <property type="entry name" value="LGT"/>
    <property type="match status" value="1"/>
</dbReference>
<dbReference type="HAMAP" id="MF_01147">
    <property type="entry name" value="Lgt"/>
    <property type="match status" value="1"/>
</dbReference>
<proteinExistence type="inferred from homology"/>